<dbReference type="GO" id="GO:0003700">
    <property type="term" value="F:DNA-binding transcription factor activity"/>
    <property type="evidence" value="ECO:0007669"/>
    <property type="project" value="TreeGrafter"/>
</dbReference>
<name>A0A1F7RLM4_9BACT</name>
<dbReference type="Proteomes" id="UP000179266">
    <property type="component" value="Unassembled WGS sequence"/>
</dbReference>
<dbReference type="InterPro" id="IPR036388">
    <property type="entry name" value="WH-like_DNA-bd_sf"/>
</dbReference>
<dbReference type="InterPro" id="IPR000944">
    <property type="entry name" value="Tscrpt_reg_Rrf2"/>
</dbReference>
<dbReference type="PANTHER" id="PTHR33221">
    <property type="entry name" value="WINGED HELIX-TURN-HELIX TRANSCRIPTIONAL REGULATOR, RRF2 FAMILY"/>
    <property type="match status" value="1"/>
</dbReference>
<dbReference type="Gene3D" id="1.10.10.10">
    <property type="entry name" value="Winged helix-like DNA-binding domain superfamily/Winged helix DNA-binding domain"/>
    <property type="match status" value="1"/>
</dbReference>
<comment type="caution">
    <text evidence="1">The sequence shown here is derived from an EMBL/GenBank/DDBJ whole genome shotgun (WGS) entry which is preliminary data.</text>
</comment>
<evidence type="ECO:0000313" key="1">
    <source>
        <dbReference type="EMBL" id="OGL42423.1"/>
    </source>
</evidence>
<proteinExistence type="predicted"/>
<dbReference type="NCBIfam" id="TIGR00738">
    <property type="entry name" value="rrf2_super"/>
    <property type="match status" value="1"/>
</dbReference>
<dbReference type="PANTHER" id="PTHR33221:SF15">
    <property type="entry name" value="HTH-TYPE TRANSCRIPTIONAL REGULATOR YWGB-RELATED"/>
    <property type="match status" value="1"/>
</dbReference>
<dbReference type="SUPFAM" id="SSF46785">
    <property type="entry name" value="Winged helix' DNA-binding domain"/>
    <property type="match status" value="1"/>
</dbReference>
<gene>
    <name evidence="1" type="ORF">A2161_21090</name>
</gene>
<dbReference type="AlphaFoldDB" id="A0A1F7RLM4"/>
<dbReference type="Pfam" id="PF02082">
    <property type="entry name" value="Rrf2"/>
    <property type="match status" value="1"/>
</dbReference>
<dbReference type="EMBL" id="MGDD01000325">
    <property type="protein sequence ID" value="OGL42423.1"/>
    <property type="molecule type" value="Genomic_DNA"/>
</dbReference>
<protein>
    <recommendedName>
        <fullName evidence="3">Rrf2 family transcriptional regulator</fullName>
    </recommendedName>
</protein>
<accession>A0A1F7RLM4</accession>
<reference evidence="1 2" key="1">
    <citation type="journal article" date="2016" name="Nat. Commun.">
        <title>Thousands of microbial genomes shed light on interconnected biogeochemical processes in an aquifer system.</title>
        <authorList>
            <person name="Anantharaman K."/>
            <person name="Brown C.T."/>
            <person name="Hug L.A."/>
            <person name="Sharon I."/>
            <person name="Castelle C.J."/>
            <person name="Probst A.J."/>
            <person name="Thomas B.C."/>
            <person name="Singh A."/>
            <person name="Wilkins M.J."/>
            <person name="Karaoz U."/>
            <person name="Brodie E.L."/>
            <person name="Williams K.H."/>
            <person name="Hubbard S.S."/>
            <person name="Banfield J.F."/>
        </authorList>
    </citation>
    <scope>NUCLEOTIDE SEQUENCE [LARGE SCALE GENOMIC DNA]</scope>
</reference>
<evidence type="ECO:0000313" key="2">
    <source>
        <dbReference type="Proteomes" id="UP000179266"/>
    </source>
</evidence>
<dbReference type="GO" id="GO:0005829">
    <property type="term" value="C:cytosol"/>
    <property type="evidence" value="ECO:0007669"/>
    <property type="project" value="TreeGrafter"/>
</dbReference>
<dbReference type="PROSITE" id="PS51197">
    <property type="entry name" value="HTH_RRF2_2"/>
    <property type="match status" value="1"/>
</dbReference>
<organism evidence="1 2">
    <name type="scientific">Candidatus Schekmanbacteria bacterium RBG_13_48_7</name>
    <dbReference type="NCBI Taxonomy" id="1817878"/>
    <lineage>
        <taxon>Bacteria</taxon>
        <taxon>Candidatus Schekmaniibacteriota</taxon>
    </lineage>
</organism>
<evidence type="ECO:0008006" key="3">
    <source>
        <dbReference type="Google" id="ProtNLM"/>
    </source>
</evidence>
<sequence>MNQVLKISEAASLALHTMMLLAENSDKLVSTKDIASTLKVSEAHLSKVLQRLTKVGMVSAIRGPKGGFRLGRSTGEITLLDIYESIEGPMGEHDCLFTTPVCTGENCILGDLLSSVNTKVRKYFNETHLSDLNGVKKFEYVRAGK</sequence>
<dbReference type="InterPro" id="IPR036390">
    <property type="entry name" value="WH_DNA-bd_sf"/>
</dbReference>